<dbReference type="eggNOG" id="arCOG03639">
    <property type="taxonomic scope" value="Archaea"/>
</dbReference>
<sequence length="281" mass="33072">MCRIALVVSSKKETVNDIIDSFIQASQYDPYKVEISKTRNPRHPHGWGYTLFKYNGEYISQFHYRSVKPVYEDYNGIELLKTITSDEYYKILLLHSRAASQGQVNLFNTHPFFYGGKKYQYWIVHNGEMEISKLTDRLGIMKQNISDSYLLGKLIYELINYPSEENIIEALREAKKYTRSAMNTINIFYTDDQRLIVAVTSYVVKEYLENKKYIDYYKLYYVASNKEVFLGSSTIFYYLQKNKSPIINNDIVDLINKGIIIEVIDRGIKIEQFDIWGMKTK</sequence>
<dbReference type="HOGENOM" id="CLU_086262_0_0_2"/>
<feature type="domain" description="Glutamine amidotransferase type-2" evidence="2">
    <location>
        <begin position="2"/>
        <end position="250"/>
    </location>
</feature>
<dbReference type="EMBL" id="CP002051">
    <property type="protein sequence ID" value="ADI31836.1"/>
    <property type="molecule type" value="Genomic_DNA"/>
</dbReference>
<proteinExistence type="predicted"/>
<keyword evidence="4" id="KW-1185">Reference proteome</keyword>
<dbReference type="KEGG" id="shc:Shell_0715"/>
<accession>D7DCD9</accession>
<dbReference type="InterPro" id="IPR017932">
    <property type="entry name" value="GATase_2_dom"/>
</dbReference>
<dbReference type="Gene3D" id="3.60.20.10">
    <property type="entry name" value="Glutamine Phosphoribosylpyrophosphate, subunit 1, domain 1"/>
    <property type="match status" value="1"/>
</dbReference>
<dbReference type="AlphaFoldDB" id="D7DCD9"/>
<name>D7DCD9_STAHD</name>
<reference evidence="3 4" key="2">
    <citation type="journal article" date="2011" name="Stand. Genomic Sci.">
        <title>Complete genome sequence of Staphylothermus hellenicus P8.</title>
        <authorList>
            <person name="Anderson I."/>
            <person name="Wirth R."/>
            <person name="Lucas S."/>
            <person name="Copeland A."/>
            <person name="Lapidus A."/>
            <person name="Cheng J.F."/>
            <person name="Goodwin L."/>
            <person name="Pitluck S."/>
            <person name="Davenport K."/>
            <person name="Detter J.C."/>
            <person name="Han C."/>
            <person name="Tapia R."/>
            <person name="Land M."/>
            <person name="Hauser L."/>
            <person name="Pati A."/>
            <person name="Mikhailova N."/>
            <person name="Woyke T."/>
            <person name="Klenk H.P."/>
            <person name="Kyrpides N."/>
            <person name="Ivanova N."/>
        </authorList>
    </citation>
    <scope>NUCLEOTIDE SEQUENCE [LARGE SCALE GENOMIC DNA]</scope>
    <source>
        <strain evidence="4">DSM 12710 / JCM 10830 / BK20S6-10-b1 / P8</strain>
    </source>
</reference>
<organism evidence="3 4">
    <name type="scientific">Staphylothermus hellenicus (strain DSM 12710 / JCM 10830 / BK20S6-10-b1 / P8)</name>
    <dbReference type="NCBI Taxonomy" id="591019"/>
    <lineage>
        <taxon>Archaea</taxon>
        <taxon>Thermoproteota</taxon>
        <taxon>Thermoprotei</taxon>
        <taxon>Desulfurococcales</taxon>
        <taxon>Desulfurococcaceae</taxon>
        <taxon>Staphylothermus</taxon>
    </lineage>
</organism>
<dbReference type="InterPro" id="IPR029055">
    <property type="entry name" value="Ntn_hydrolases_N"/>
</dbReference>
<dbReference type="STRING" id="591019.Shell_0715"/>
<dbReference type="Pfam" id="PF13230">
    <property type="entry name" value="GATase_4"/>
    <property type="match status" value="1"/>
</dbReference>
<dbReference type="GO" id="GO:0016740">
    <property type="term" value="F:transferase activity"/>
    <property type="evidence" value="ECO:0007669"/>
    <property type="project" value="UniProtKB-KW"/>
</dbReference>
<evidence type="ECO:0000256" key="1">
    <source>
        <dbReference type="ARBA" id="ARBA00022962"/>
    </source>
</evidence>
<dbReference type="PANTHER" id="PTHR42824">
    <property type="entry name" value="GLUTAMINE AMIDOTRANSFERASE"/>
    <property type="match status" value="1"/>
</dbReference>
<reference evidence="4" key="1">
    <citation type="submission" date="2010-05" db="EMBL/GenBank/DDBJ databases">
        <title>Complete sequence of Staphylothermus hellenicus DSM 12710.</title>
        <authorList>
            <consortium name="US DOE Joint Genome Institute"/>
            <person name="Lucas S."/>
            <person name="Copeland A."/>
            <person name="Lapidus A."/>
            <person name="Cheng J.-F."/>
            <person name="Bruce D."/>
            <person name="Goodwin L."/>
            <person name="Pitluck S."/>
            <person name="Davenport K."/>
            <person name="Detter J.C."/>
            <person name="Han C."/>
            <person name="Tapia R."/>
            <person name="Larimer F."/>
            <person name="Land M."/>
            <person name="Hauser L."/>
            <person name="Kyrpides N."/>
            <person name="Mikhailova N."/>
            <person name="Anderson I.J."/>
            <person name="Woyke T."/>
        </authorList>
    </citation>
    <scope>NUCLEOTIDE SEQUENCE [LARGE SCALE GENOMIC DNA]</scope>
    <source>
        <strain evidence="4">DSM 12710 / JCM 10830 / BK20S6-10-b1 / P8</strain>
    </source>
</reference>
<dbReference type="SUPFAM" id="SSF56235">
    <property type="entry name" value="N-terminal nucleophile aminohydrolases (Ntn hydrolases)"/>
    <property type="match status" value="1"/>
</dbReference>
<dbReference type="OrthoDB" id="350529at2157"/>
<keyword evidence="3" id="KW-0808">Transferase</keyword>
<evidence type="ECO:0000259" key="2">
    <source>
        <dbReference type="PROSITE" id="PS51278"/>
    </source>
</evidence>
<evidence type="ECO:0000313" key="3">
    <source>
        <dbReference type="EMBL" id="ADI31836.1"/>
    </source>
</evidence>
<protein>
    <submittedName>
        <fullName evidence="3">Glutamine amidotransferase-like protein</fullName>
    </submittedName>
</protein>
<evidence type="ECO:0000313" key="4">
    <source>
        <dbReference type="Proteomes" id="UP000002573"/>
    </source>
</evidence>
<keyword evidence="1 3" id="KW-0315">Glutamine amidotransferase</keyword>
<gene>
    <name evidence="3" type="ordered locus">Shell_0715</name>
</gene>
<dbReference type="InterPro" id="IPR026869">
    <property type="entry name" value="EgtC-like"/>
</dbReference>
<dbReference type="Proteomes" id="UP000002573">
    <property type="component" value="Chromosome"/>
</dbReference>
<dbReference type="PROSITE" id="PS51278">
    <property type="entry name" value="GATASE_TYPE_2"/>
    <property type="match status" value="1"/>
</dbReference>
<dbReference type="PANTHER" id="PTHR42824:SF1">
    <property type="entry name" value="GLUTAMINE AMIDOTRANSFERASE YAFJ-RELATED"/>
    <property type="match status" value="1"/>
</dbReference>